<dbReference type="EMBL" id="VAHF01000010">
    <property type="protein sequence ID" value="TXG52738.1"/>
    <property type="molecule type" value="Genomic_DNA"/>
</dbReference>
<feature type="chain" id="PRO_5022735752" evidence="12">
    <location>
        <begin position="22"/>
        <end position="199"/>
    </location>
</feature>
<evidence type="ECO:0000313" key="14">
    <source>
        <dbReference type="Proteomes" id="UP000323000"/>
    </source>
</evidence>
<feature type="compositionally biased region" description="Low complexity" evidence="11">
    <location>
        <begin position="85"/>
        <end position="104"/>
    </location>
</feature>
<dbReference type="AlphaFoldDB" id="A0A5C7H6R7"/>
<comment type="similarity">
    <text evidence="10">Belongs to the classical AGP family.</text>
</comment>
<keyword evidence="3" id="KW-0336">GPI-anchor</keyword>
<evidence type="ECO:0000256" key="11">
    <source>
        <dbReference type="SAM" id="MobiDB-lite"/>
    </source>
</evidence>
<name>A0A5C7H6R7_9ROSI</name>
<evidence type="ECO:0000256" key="5">
    <source>
        <dbReference type="ARBA" id="ARBA00022974"/>
    </source>
</evidence>
<keyword evidence="5" id="KW-0654">Proteoglycan</keyword>
<evidence type="ECO:0000256" key="7">
    <source>
        <dbReference type="ARBA" id="ARBA00023180"/>
    </source>
</evidence>
<feature type="compositionally biased region" description="Low complexity" evidence="11">
    <location>
        <begin position="65"/>
        <end position="77"/>
    </location>
</feature>
<dbReference type="Proteomes" id="UP000323000">
    <property type="component" value="Chromosome 10"/>
</dbReference>
<accession>A0A5C7H6R7</accession>
<evidence type="ECO:0000256" key="6">
    <source>
        <dbReference type="ARBA" id="ARBA00023136"/>
    </source>
</evidence>
<protein>
    <submittedName>
        <fullName evidence="13">Uncharacterized protein</fullName>
    </submittedName>
</protein>
<evidence type="ECO:0000313" key="13">
    <source>
        <dbReference type="EMBL" id="TXG52738.1"/>
    </source>
</evidence>
<comment type="function">
    <text evidence="9">Proteoglycan that seems to be implicated in diverse developmental roles such as differentiation, cell-cell recognition, embryogenesis and programmed cell death.</text>
</comment>
<evidence type="ECO:0000256" key="8">
    <source>
        <dbReference type="ARBA" id="ARBA00023288"/>
    </source>
</evidence>
<keyword evidence="14" id="KW-1185">Reference proteome</keyword>
<dbReference type="PANTHER" id="PTHR36321:SF2">
    <property type="entry name" value="CLASSICAL ARABINOGALACTAN PROTEIN 1"/>
    <property type="match status" value="1"/>
</dbReference>
<dbReference type="GO" id="GO:0005886">
    <property type="term" value="C:plasma membrane"/>
    <property type="evidence" value="ECO:0007669"/>
    <property type="project" value="UniProtKB-SubCell"/>
</dbReference>
<proteinExistence type="inferred from homology"/>
<keyword evidence="4 12" id="KW-0732">Signal</keyword>
<evidence type="ECO:0000256" key="10">
    <source>
        <dbReference type="ARBA" id="ARBA00025756"/>
    </source>
</evidence>
<evidence type="ECO:0000256" key="12">
    <source>
        <dbReference type="SAM" id="SignalP"/>
    </source>
</evidence>
<feature type="region of interest" description="Disordered" evidence="11">
    <location>
        <begin position="22"/>
        <end position="104"/>
    </location>
</feature>
<gene>
    <name evidence="13" type="ORF">EZV62_021907</name>
</gene>
<keyword evidence="8" id="KW-0449">Lipoprotein</keyword>
<dbReference type="GO" id="GO:0098552">
    <property type="term" value="C:side of membrane"/>
    <property type="evidence" value="ECO:0007669"/>
    <property type="project" value="UniProtKB-KW"/>
</dbReference>
<keyword evidence="6" id="KW-0472">Membrane</keyword>
<feature type="compositionally biased region" description="Low complexity" evidence="11">
    <location>
        <begin position="22"/>
        <end position="52"/>
    </location>
</feature>
<keyword evidence="7" id="KW-0325">Glycoprotein</keyword>
<comment type="caution">
    <text evidence="13">The sequence shown here is derived from an EMBL/GenBank/DDBJ whole genome shotgun (WGS) entry which is preliminary data.</text>
</comment>
<evidence type="ECO:0000256" key="2">
    <source>
        <dbReference type="ARBA" id="ARBA00022475"/>
    </source>
</evidence>
<evidence type="ECO:0000256" key="4">
    <source>
        <dbReference type="ARBA" id="ARBA00022729"/>
    </source>
</evidence>
<evidence type="ECO:0000256" key="9">
    <source>
        <dbReference type="ARBA" id="ARBA00025294"/>
    </source>
</evidence>
<evidence type="ECO:0000256" key="1">
    <source>
        <dbReference type="ARBA" id="ARBA00004609"/>
    </source>
</evidence>
<organism evidence="13 14">
    <name type="scientific">Acer yangbiense</name>
    <dbReference type="NCBI Taxonomy" id="1000413"/>
    <lineage>
        <taxon>Eukaryota</taxon>
        <taxon>Viridiplantae</taxon>
        <taxon>Streptophyta</taxon>
        <taxon>Embryophyta</taxon>
        <taxon>Tracheophyta</taxon>
        <taxon>Spermatophyta</taxon>
        <taxon>Magnoliopsida</taxon>
        <taxon>eudicotyledons</taxon>
        <taxon>Gunneridae</taxon>
        <taxon>Pentapetalae</taxon>
        <taxon>rosids</taxon>
        <taxon>malvids</taxon>
        <taxon>Sapindales</taxon>
        <taxon>Sapindaceae</taxon>
        <taxon>Hippocastanoideae</taxon>
        <taxon>Acereae</taxon>
        <taxon>Acer</taxon>
    </lineage>
</organism>
<sequence length="199" mass="19890">MAYSSFVCVLLLSLVAASAFAQAPGPAPTRSPTASAPSPAPKSATPAPAQAPKVDAPTPSPAATPPSVSNPPTSTPTVSPPAPNGPSGNSPTGNPAGAPSSPPGNGAALNRIAVAGYVSGLFATVAFKCESKLIKGVHANDSSPTFILYHGWTKSIGGGCETPHIKEDVFLLPLWRHRGILLLGGGSSSPWEEAGNLLL</sequence>
<reference evidence="14" key="1">
    <citation type="journal article" date="2019" name="Gigascience">
        <title>De novo genome assembly of the endangered Acer yangbiense, a plant species with extremely small populations endemic to Yunnan Province, China.</title>
        <authorList>
            <person name="Yang J."/>
            <person name="Wariss H.M."/>
            <person name="Tao L."/>
            <person name="Zhang R."/>
            <person name="Yun Q."/>
            <person name="Hollingsworth P."/>
            <person name="Dao Z."/>
            <person name="Luo G."/>
            <person name="Guo H."/>
            <person name="Ma Y."/>
            <person name="Sun W."/>
        </authorList>
    </citation>
    <scope>NUCLEOTIDE SEQUENCE [LARGE SCALE GENOMIC DNA]</scope>
    <source>
        <strain evidence="14">cv. Malutang</strain>
    </source>
</reference>
<feature type="signal peptide" evidence="12">
    <location>
        <begin position="1"/>
        <end position="21"/>
    </location>
</feature>
<dbReference type="PANTHER" id="PTHR36321">
    <property type="entry name" value="CLASSICAL ARABINOGALACTAN PROTEIN 9"/>
    <property type="match status" value="1"/>
</dbReference>
<dbReference type="InterPro" id="IPR044959">
    <property type="entry name" value="AGP"/>
</dbReference>
<keyword evidence="2" id="KW-1003">Cell membrane</keyword>
<comment type="subcellular location">
    <subcellularLocation>
        <location evidence="1">Cell membrane</location>
        <topology evidence="1">Lipid-anchor</topology>
        <topology evidence="1">GPI-anchor</topology>
    </subcellularLocation>
</comment>
<evidence type="ECO:0000256" key="3">
    <source>
        <dbReference type="ARBA" id="ARBA00022622"/>
    </source>
</evidence>